<protein>
    <submittedName>
        <fullName evidence="1">Uncharacterized protein</fullName>
    </submittedName>
</protein>
<reference evidence="1 2" key="1">
    <citation type="submission" date="2017-09" db="EMBL/GenBank/DDBJ databases">
        <title>WGS assembly of Aquilegia coerulea Goldsmith.</title>
        <authorList>
            <person name="Hodges S."/>
            <person name="Kramer E."/>
            <person name="Nordborg M."/>
            <person name="Tomkins J."/>
            <person name="Borevitz J."/>
            <person name="Derieg N."/>
            <person name="Yan J."/>
            <person name="Mihaltcheva S."/>
            <person name="Hayes R.D."/>
            <person name="Rokhsar D."/>
        </authorList>
    </citation>
    <scope>NUCLEOTIDE SEQUENCE [LARGE SCALE GENOMIC DNA]</scope>
    <source>
        <strain evidence="2">cv. Goldsmith</strain>
    </source>
</reference>
<accession>A0A2G5CJ69</accession>
<dbReference type="Proteomes" id="UP000230069">
    <property type="component" value="Unassembled WGS sequence"/>
</dbReference>
<dbReference type="AlphaFoldDB" id="A0A2G5CJ69"/>
<dbReference type="InParanoid" id="A0A2G5CJ69"/>
<evidence type="ECO:0000313" key="1">
    <source>
        <dbReference type="EMBL" id="PIA31351.1"/>
    </source>
</evidence>
<name>A0A2G5CJ69_AQUCA</name>
<gene>
    <name evidence="1" type="ORF">AQUCO_05000020v1</name>
</gene>
<sequence>MWFFLIADKRGEFCFGIWNIARCFVFQVTVIPISELCIQCVFSGLEVCRSGRHCSMLNHMVPMEILSNHSEVPLSMFSFLLFV</sequence>
<proteinExistence type="predicted"/>
<keyword evidence="2" id="KW-1185">Reference proteome</keyword>
<evidence type="ECO:0000313" key="2">
    <source>
        <dbReference type="Proteomes" id="UP000230069"/>
    </source>
</evidence>
<dbReference type="EMBL" id="KZ305067">
    <property type="protein sequence ID" value="PIA31351.1"/>
    <property type="molecule type" value="Genomic_DNA"/>
</dbReference>
<organism evidence="1 2">
    <name type="scientific">Aquilegia coerulea</name>
    <name type="common">Rocky mountain columbine</name>
    <dbReference type="NCBI Taxonomy" id="218851"/>
    <lineage>
        <taxon>Eukaryota</taxon>
        <taxon>Viridiplantae</taxon>
        <taxon>Streptophyta</taxon>
        <taxon>Embryophyta</taxon>
        <taxon>Tracheophyta</taxon>
        <taxon>Spermatophyta</taxon>
        <taxon>Magnoliopsida</taxon>
        <taxon>Ranunculales</taxon>
        <taxon>Ranunculaceae</taxon>
        <taxon>Thalictroideae</taxon>
        <taxon>Aquilegia</taxon>
    </lineage>
</organism>